<dbReference type="InterPro" id="IPR016181">
    <property type="entry name" value="Acyl_CoA_acyltransferase"/>
</dbReference>
<dbReference type="SUPFAM" id="SSF55729">
    <property type="entry name" value="Acyl-CoA N-acyltransferases (Nat)"/>
    <property type="match status" value="1"/>
</dbReference>
<evidence type="ECO:0000259" key="1">
    <source>
        <dbReference type="PROSITE" id="PS51186"/>
    </source>
</evidence>
<accession>A0A330L2Q1</accession>
<dbReference type="AlphaFoldDB" id="A0A330L2Q1"/>
<reference evidence="3" key="1">
    <citation type="submission" date="2018-04" db="EMBL/GenBank/DDBJ databases">
        <authorList>
            <person name="Lucker S."/>
            <person name="Sakoula D."/>
        </authorList>
    </citation>
    <scope>NUCLEOTIDE SEQUENCE [LARGE SCALE GENOMIC DNA]</scope>
</reference>
<dbReference type="Proteomes" id="UP000248168">
    <property type="component" value="Unassembled WGS sequence"/>
</dbReference>
<dbReference type="OrthoDB" id="9801656at2"/>
<evidence type="ECO:0000313" key="3">
    <source>
        <dbReference type="Proteomes" id="UP000248168"/>
    </source>
</evidence>
<evidence type="ECO:0000313" key="2">
    <source>
        <dbReference type="EMBL" id="SPP63473.1"/>
    </source>
</evidence>
<proteinExistence type="predicted"/>
<dbReference type="PANTHER" id="PTHR43792">
    <property type="entry name" value="GNAT FAMILY, PUTATIVE (AFU_ORTHOLOGUE AFUA_3G00765)-RELATED-RELATED"/>
    <property type="match status" value="1"/>
</dbReference>
<dbReference type="InterPro" id="IPR051531">
    <property type="entry name" value="N-acetyltransferase"/>
</dbReference>
<protein>
    <submittedName>
        <fullName evidence="2">Acetyltransferase</fullName>
    </submittedName>
</protein>
<feature type="domain" description="N-acetyltransferase" evidence="1">
    <location>
        <begin position="12"/>
        <end position="180"/>
    </location>
</feature>
<keyword evidence="3" id="KW-1185">Reference proteome</keyword>
<dbReference type="PANTHER" id="PTHR43792:SF1">
    <property type="entry name" value="N-ACETYLTRANSFERASE DOMAIN-CONTAINING PROTEIN"/>
    <property type="match status" value="1"/>
</dbReference>
<keyword evidence="2" id="KW-0808">Transferase</keyword>
<dbReference type="GO" id="GO:0016747">
    <property type="term" value="F:acyltransferase activity, transferring groups other than amino-acyl groups"/>
    <property type="evidence" value="ECO:0007669"/>
    <property type="project" value="InterPro"/>
</dbReference>
<name>A0A330L2Q1_9BACT</name>
<dbReference type="RefSeq" id="WP_121987998.1">
    <property type="nucleotide sequence ID" value="NZ_OUNR01000001.1"/>
</dbReference>
<organism evidence="2 3">
    <name type="scientific">Nitrospira lenta</name>
    <dbReference type="NCBI Taxonomy" id="1436998"/>
    <lineage>
        <taxon>Bacteria</taxon>
        <taxon>Pseudomonadati</taxon>
        <taxon>Nitrospirota</taxon>
        <taxon>Nitrospiria</taxon>
        <taxon>Nitrospirales</taxon>
        <taxon>Nitrospiraceae</taxon>
        <taxon>Nitrospira</taxon>
    </lineage>
</organism>
<dbReference type="Gene3D" id="3.40.630.30">
    <property type="match status" value="1"/>
</dbReference>
<dbReference type="PROSITE" id="PS51186">
    <property type="entry name" value="GNAT"/>
    <property type="match status" value="1"/>
</dbReference>
<sequence>MAKLIEFDTERLLLRQWNDADLGPFAALNADPAVMQFYPAPLSRTESDAMANRCQSLITERGWGLWAVEKKDIHEFIGYVGLHIPASELPFSPCVEVGWRLAAEHWGKGFATEAARGALRTGFESLALPEIVSFTSIGNLRSRAVMERLGMWQTDESFEHPAIPVGSTLRKHCLYRLSRDQWLEHVAGGR</sequence>
<dbReference type="InterPro" id="IPR000182">
    <property type="entry name" value="GNAT_dom"/>
</dbReference>
<dbReference type="EMBL" id="OUNR01000001">
    <property type="protein sequence ID" value="SPP63473.1"/>
    <property type="molecule type" value="Genomic_DNA"/>
</dbReference>
<dbReference type="InParanoid" id="A0A330L2Q1"/>
<gene>
    <name evidence="2" type="ORF">NITLEN_10559</name>
</gene>
<dbReference type="Pfam" id="PF13302">
    <property type="entry name" value="Acetyltransf_3"/>
    <property type="match status" value="1"/>
</dbReference>